<reference evidence="2 3" key="1">
    <citation type="submission" date="2018-01" db="EMBL/GenBank/DDBJ databases">
        <title>Draft genome of the strawberry crown rot pathogen Phytophthora cactorum.</title>
        <authorList>
            <person name="Armitage A.D."/>
            <person name="Lysoe E."/>
            <person name="Nellist C.F."/>
            <person name="Harrison R.J."/>
            <person name="Brurberg M.B."/>
        </authorList>
    </citation>
    <scope>NUCLEOTIDE SEQUENCE [LARGE SCALE GENOMIC DNA]</scope>
    <source>
        <strain evidence="2 3">10300</strain>
    </source>
</reference>
<keyword evidence="3" id="KW-1185">Reference proteome</keyword>
<proteinExistence type="predicted"/>
<sequence length="188" mass="20687">MEDGYVYLDGNTIPQAVTVLLYKSMHMPNKDDADFADKTKTKPVPENAMKQQMMTMMQQTENLLVQQQQQLTRSPRSPRRVEHAAAVNDEYFPNISMVTENTPSVAGSGRRMGPDTFTQDEMRRGHVTFECGAPRQQNNGNYKRGQQSNSNGGGTGLSQRDNGGQGLGGSGKCFFCSQTDHCAAECPA</sequence>
<evidence type="ECO:0000256" key="1">
    <source>
        <dbReference type="SAM" id="MobiDB-lite"/>
    </source>
</evidence>
<organism evidence="2 3">
    <name type="scientific">Phytophthora cactorum</name>
    <dbReference type="NCBI Taxonomy" id="29920"/>
    <lineage>
        <taxon>Eukaryota</taxon>
        <taxon>Sar</taxon>
        <taxon>Stramenopiles</taxon>
        <taxon>Oomycota</taxon>
        <taxon>Peronosporomycetes</taxon>
        <taxon>Peronosporales</taxon>
        <taxon>Peronosporaceae</taxon>
        <taxon>Phytophthora</taxon>
    </lineage>
</organism>
<dbReference type="OrthoDB" id="10508110at2759"/>
<comment type="caution">
    <text evidence="2">The sequence shown here is derived from an EMBL/GenBank/DDBJ whole genome shotgun (WGS) entry which is preliminary data.</text>
</comment>
<evidence type="ECO:0000313" key="2">
    <source>
        <dbReference type="EMBL" id="RAW23933.1"/>
    </source>
</evidence>
<dbReference type="Proteomes" id="UP000251314">
    <property type="component" value="Unassembled WGS sequence"/>
</dbReference>
<name>A0A329RGP6_9STRA</name>
<dbReference type="EMBL" id="MJFZ01000964">
    <property type="protein sequence ID" value="RAW23933.1"/>
    <property type="molecule type" value="Genomic_DNA"/>
</dbReference>
<protein>
    <submittedName>
        <fullName evidence="2">Uncharacterized protein</fullName>
    </submittedName>
</protein>
<gene>
    <name evidence="2" type="ORF">PC110_g19637</name>
</gene>
<dbReference type="AlphaFoldDB" id="A0A329RGP6"/>
<evidence type="ECO:0000313" key="3">
    <source>
        <dbReference type="Proteomes" id="UP000251314"/>
    </source>
</evidence>
<feature type="region of interest" description="Disordered" evidence="1">
    <location>
        <begin position="131"/>
        <end position="163"/>
    </location>
</feature>
<dbReference type="VEuPathDB" id="FungiDB:PC110_g19637"/>
<accession>A0A329RGP6</accession>